<sequence>VLISLFLLSLCTAAPVQQADNNPCGNFRTYVNPTTNATTCYHAVSLYKTWTGAEEDCVQRGAHLVSIHDAQFDALIHQQYMGSFNQEGCH</sequence>
<keyword evidence="3" id="KW-1185">Reference proteome</keyword>
<protein>
    <recommendedName>
        <fullName evidence="4">C-type lectin</fullName>
    </recommendedName>
</protein>
<gene>
    <name evidence="2" type="ORF">PENTCL1PPCAC_8364</name>
</gene>
<feature type="chain" id="PRO_5043327456" description="C-type lectin" evidence="1">
    <location>
        <begin position="19"/>
        <end position="90"/>
    </location>
</feature>
<evidence type="ECO:0008006" key="4">
    <source>
        <dbReference type="Google" id="ProtNLM"/>
    </source>
</evidence>
<keyword evidence="1" id="KW-0732">Signal</keyword>
<dbReference type="SUPFAM" id="SSF56436">
    <property type="entry name" value="C-type lectin-like"/>
    <property type="match status" value="1"/>
</dbReference>
<dbReference type="CDD" id="cd00037">
    <property type="entry name" value="CLECT"/>
    <property type="match status" value="1"/>
</dbReference>
<evidence type="ECO:0000256" key="1">
    <source>
        <dbReference type="SAM" id="SignalP"/>
    </source>
</evidence>
<dbReference type="Proteomes" id="UP001432027">
    <property type="component" value="Unassembled WGS sequence"/>
</dbReference>
<evidence type="ECO:0000313" key="2">
    <source>
        <dbReference type="EMBL" id="GMS86189.1"/>
    </source>
</evidence>
<dbReference type="AlphaFoldDB" id="A0AAV5SXV0"/>
<dbReference type="InterPro" id="IPR016186">
    <property type="entry name" value="C-type_lectin-like/link_sf"/>
</dbReference>
<accession>A0AAV5SXV0</accession>
<feature type="signal peptide" evidence="1">
    <location>
        <begin position="1"/>
        <end position="18"/>
    </location>
</feature>
<proteinExistence type="predicted"/>
<organism evidence="2 3">
    <name type="scientific">Pristionchus entomophagus</name>
    <dbReference type="NCBI Taxonomy" id="358040"/>
    <lineage>
        <taxon>Eukaryota</taxon>
        <taxon>Metazoa</taxon>
        <taxon>Ecdysozoa</taxon>
        <taxon>Nematoda</taxon>
        <taxon>Chromadorea</taxon>
        <taxon>Rhabditida</taxon>
        <taxon>Rhabditina</taxon>
        <taxon>Diplogasteromorpha</taxon>
        <taxon>Diplogasteroidea</taxon>
        <taxon>Neodiplogasteridae</taxon>
        <taxon>Pristionchus</taxon>
    </lineage>
</organism>
<dbReference type="Gene3D" id="3.10.100.10">
    <property type="entry name" value="Mannose-Binding Protein A, subunit A"/>
    <property type="match status" value="1"/>
</dbReference>
<feature type="non-terminal residue" evidence="2">
    <location>
        <position position="90"/>
    </location>
</feature>
<reference evidence="2" key="1">
    <citation type="submission" date="2023-10" db="EMBL/GenBank/DDBJ databases">
        <title>Genome assembly of Pristionchus species.</title>
        <authorList>
            <person name="Yoshida K."/>
            <person name="Sommer R.J."/>
        </authorList>
    </citation>
    <scope>NUCLEOTIDE SEQUENCE</scope>
    <source>
        <strain evidence="2">RS0144</strain>
    </source>
</reference>
<feature type="non-terminal residue" evidence="2">
    <location>
        <position position="1"/>
    </location>
</feature>
<evidence type="ECO:0000313" key="3">
    <source>
        <dbReference type="Proteomes" id="UP001432027"/>
    </source>
</evidence>
<name>A0AAV5SXV0_9BILA</name>
<comment type="caution">
    <text evidence="2">The sequence shown here is derived from an EMBL/GenBank/DDBJ whole genome shotgun (WGS) entry which is preliminary data.</text>
</comment>
<dbReference type="InterPro" id="IPR016187">
    <property type="entry name" value="CTDL_fold"/>
</dbReference>
<dbReference type="EMBL" id="BTSX01000002">
    <property type="protein sequence ID" value="GMS86189.1"/>
    <property type="molecule type" value="Genomic_DNA"/>
</dbReference>